<dbReference type="InterPro" id="IPR051052">
    <property type="entry name" value="Diverse_substrate_MTase"/>
</dbReference>
<evidence type="ECO:0000313" key="5">
    <source>
        <dbReference type="EMBL" id="TLD71064.1"/>
    </source>
</evidence>
<comment type="caution">
    <text evidence="5">The sequence shown here is derived from an EMBL/GenBank/DDBJ whole genome shotgun (WGS) entry which is preliminary data.</text>
</comment>
<keyword evidence="6" id="KW-1185">Reference proteome</keyword>
<dbReference type="PANTHER" id="PTHR44942:SF4">
    <property type="entry name" value="METHYLTRANSFERASE TYPE 11 DOMAIN-CONTAINING PROTEIN"/>
    <property type="match status" value="1"/>
</dbReference>
<dbReference type="GO" id="GO:0032259">
    <property type="term" value="P:methylation"/>
    <property type="evidence" value="ECO:0007669"/>
    <property type="project" value="UniProtKB-KW"/>
</dbReference>
<feature type="domain" description="Methyltransferase type 11" evidence="4">
    <location>
        <begin position="38"/>
        <end position="126"/>
    </location>
</feature>
<gene>
    <name evidence="5" type="ORF">FEM03_09125</name>
</gene>
<evidence type="ECO:0000259" key="4">
    <source>
        <dbReference type="Pfam" id="PF08241"/>
    </source>
</evidence>
<dbReference type="AlphaFoldDB" id="A0A5R8KFI4"/>
<dbReference type="SUPFAM" id="SSF53335">
    <property type="entry name" value="S-adenosyl-L-methionine-dependent methyltransferases"/>
    <property type="match status" value="1"/>
</dbReference>
<dbReference type="RefSeq" id="WP_138085893.1">
    <property type="nucleotide sequence ID" value="NZ_VAUV01000006.1"/>
</dbReference>
<organism evidence="5 6">
    <name type="scientific">Phragmitibacter flavus</name>
    <dbReference type="NCBI Taxonomy" id="2576071"/>
    <lineage>
        <taxon>Bacteria</taxon>
        <taxon>Pseudomonadati</taxon>
        <taxon>Verrucomicrobiota</taxon>
        <taxon>Verrucomicrobiia</taxon>
        <taxon>Verrucomicrobiales</taxon>
        <taxon>Verrucomicrobiaceae</taxon>
        <taxon>Phragmitibacter</taxon>
    </lineage>
</organism>
<accession>A0A5R8KFI4</accession>
<dbReference type="Gene3D" id="3.40.50.150">
    <property type="entry name" value="Vaccinia Virus protein VP39"/>
    <property type="match status" value="1"/>
</dbReference>
<dbReference type="OrthoDB" id="9791837at2"/>
<dbReference type="PANTHER" id="PTHR44942">
    <property type="entry name" value="METHYLTRANSF_11 DOMAIN-CONTAINING PROTEIN"/>
    <property type="match status" value="1"/>
</dbReference>
<dbReference type="CDD" id="cd02440">
    <property type="entry name" value="AdoMet_MTases"/>
    <property type="match status" value="1"/>
</dbReference>
<dbReference type="Proteomes" id="UP000306196">
    <property type="component" value="Unassembled WGS sequence"/>
</dbReference>
<sequence>MRLYDVIGKDYAKTRLADARIVGGLDEGLGLAHSSTILDVGAGTGKYSRALADLGFTVLALEPSEVMRGQSSLHPRVRMIAAAAEDIPLPSNSADGAIMVLALHHFSDRKKALAEILRVIGNGPLVIFSFQPQTLNRFWLADYFPTLGREGGSSFSHLEDVAEEVRLLTGRTVREIPFLLPRDLEDRFAAAGWAEPESYLSPAVRNGISSFALMDPKEVSDGIARLSADLESGTWDSRNGSLRLQDRFDAGYHFIIAEAVAENEETDR</sequence>
<dbReference type="InterPro" id="IPR029063">
    <property type="entry name" value="SAM-dependent_MTases_sf"/>
</dbReference>
<evidence type="ECO:0000313" key="6">
    <source>
        <dbReference type="Proteomes" id="UP000306196"/>
    </source>
</evidence>
<evidence type="ECO:0000256" key="1">
    <source>
        <dbReference type="ARBA" id="ARBA00008361"/>
    </source>
</evidence>
<protein>
    <submittedName>
        <fullName evidence="5">Class I SAM-dependent methyltransferase</fullName>
    </submittedName>
</protein>
<proteinExistence type="inferred from homology"/>
<evidence type="ECO:0000256" key="2">
    <source>
        <dbReference type="ARBA" id="ARBA00022603"/>
    </source>
</evidence>
<dbReference type="GO" id="GO:0008757">
    <property type="term" value="F:S-adenosylmethionine-dependent methyltransferase activity"/>
    <property type="evidence" value="ECO:0007669"/>
    <property type="project" value="InterPro"/>
</dbReference>
<keyword evidence="3 5" id="KW-0808">Transferase</keyword>
<keyword evidence="2 5" id="KW-0489">Methyltransferase</keyword>
<dbReference type="InterPro" id="IPR013216">
    <property type="entry name" value="Methyltransf_11"/>
</dbReference>
<name>A0A5R8KFI4_9BACT</name>
<evidence type="ECO:0000256" key="3">
    <source>
        <dbReference type="ARBA" id="ARBA00022679"/>
    </source>
</evidence>
<dbReference type="EMBL" id="VAUV01000006">
    <property type="protein sequence ID" value="TLD71064.1"/>
    <property type="molecule type" value="Genomic_DNA"/>
</dbReference>
<dbReference type="Pfam" id="PF08241">
    <property type="entry name" value="Methyltransf_11"/>
    <property type="match status" value="1"/>
</dbReference>
<reference evidence="5 6" key="1">
    <citation type="submission" date="2019-05" db="EMBL/GenBank/DDBJ databases">
        <title>Verrucobacter flavum gen. nov., sp. nov. a new member of the family Verrucomicrobiaceae.</title>
        <authorList>
            <person name="Szuroczki S."/>
            <person name="Abbaszade G."/>
            <person name="Szabo A."/>
            <person name="Felfoldi T."/>
            <person name="Schumann P."/>
            <person name="Boka K."/>
            <person name="Keki Z."/>
            <person name="Toumi M."/>
            <person name="Toth E."/>
        </authorList>
    </citation>
    <scope>NUCLEOTIDE SEQUENCE [LARGE SCALE GENOMIC DNA]</scope>
    <source>
        <strain evidence="5 6">MG-N-17</strain>
    </source>
</reference>
<comment type="similarity">
    <text evidence="1">Belongs to the methyltransferase superfamily.</text>
</comment>